<keyword evidence="4 6" id="KW-0520">NAD</keyword>
<comment type="subunit">
    <text evidence="6">Homodimer.</text>
</comment>
<dbReference type="AlphaFoldDB" id="A0A198ARH6"/>
<accession>A0A198ARH6</accession>
<dbReference type="OrthoDB" id="9805013at2"/>
<feature type="binding site" evidence="6">
    <location>
        <begin position="17"/>
        <end position="19"/>
    </location>
    <ligand>
        <name>FMN</name>
        <dbReference type="ChEBI" id="CHEBI:58210"/>
    </ligand>
</feature>
<keyword evidence="9" id="KW-1185">Reference proteome</keyword>
<keyword evidence="3 6" id="KW-0560">Oxidoreductase</keyword>
<dbReference type="SUPFAM" id="SSF52218">
    <property type="entry name" value="Flavoproteins"/>
    <property type="match status" value="1"/>
</dbReference>
<comment type="catalytic activity">
    <reaction evidence="6">
        <text>2 a quinone + NADH + H(+) = 2 a 1,4-benzosemiquinone + NAD(+)</text>
        <dbReference type="Rhea" id="RHEA:65952"/>
        <dbReference type="ChEBI" id="CHEBI:15378"/>
        <dbReference type="ChEBI" id="CHEBI:57540"/>
        <dbReference type="ChEBI" id="CHEBI:57945"/>
        <dbReference type="ChEBI" id="CHEBI:132124"/>
        <dbReference type="ChEBI" id="CHEBI:134225"/>
    </reaction>
</comment>
<evidence type="ECO:0000256" key="3">
    <source>
        <dbReference type="ARBA" id="ARBA00023002"/>
    </source>
</evidence>
<protein>
    <recommendedName>
        <fullName evidence="6">FMN dependent NADH:quinone oxidoreductase</fullName>
        <ecNumber evidence="6">1.6.5.-</ecNumber>
    </recommendedName>
    <alternativeName>
        <fullName evidence="6">Azo-dye reductase</fullName>
    </alternativeName>
    <alternativeName>
        <fullName evidence="6">FMN-dependent NADH-azo compound oxidoreductase</fullName>
    </alternativeName>
    <alternativeName>
        <fullName evidence="6">FMN-dependent NADH-azoreductase</fullName>
        <ecNumber evidence="6">1.7.1.17</ecNumber>
    </alternativeName>
</protein>
<organism evidence="8 9">
    <name type="scientific">Paenibacillus oryzisoli</name>
    <dbReference type="NCBI Taxonomy" id="1850517"/>
    <lineage>
        <taxon>Bacteria</taxon>
        <taxon>Bacillati</taxon>
        <taxon>Bacillota</taxon>
        <taxon>Bacilli</taxon>
        <taxon>Bacillales</taxon>
        <taxon>Paenibacillaceae</taxon>
        <taxon>Paenibacillus</taxon>
    </lineage>
</organism>
<evidence type="ECO:0000256" key="5">
    <source>
        <dbReference type="ARBA" id="ARBA00048542"/>
    </source>
</evidence>
<evidence type="ECO:0000256" key="6">
    <source>
        <dbReference type="HAMAP-Rule" id="MF_01216"/>
    </source>
</evidence>
<sequence length="211" mass="22882">MATVLYITAHPNDPQTSFSLAVGKEFIEAYREANPADEVIHLDLFKENVPQIDADVFSGWGKLQSGSSFEQLSDTEKAKVARLGALVEQFVAADKYVFVSPMWNFSFPPVLKAYIDAVSVAGKTFKYTENGPVGLLTSKKAAHIQASGGVYSEGPAAAFESGHSYLNKIMQFYGVPSFEGIFVEGMAAAPDKAQTIKEEAIVKAKALAERF</sequence>
<keyword evidence="2 6" id="KW-0288">FMN</keyword>
<gene>
    <name evidence="6" type="primary">azoR</name>
    <name evidence="8" type="ORF">A8708_08530</name>
</gene>
<dbReference type="RefSeq" id="WP_068661660.1">
    <property type="nucleotide sequence ID" value="NZ_LYPB01000035.1"/>
</dbReference>
<dbReference type="GO" id="GO:0016655">
    <property type="term" value="F:oxidoreductase activity, acting on NAD(P)H, quinone or similar compound as acceptor"/>
    <property type="evidence" value="ECO:0007669"/>
    <property type="project" value="InterPro"/>
</dbReference>
<dbReference type="HAMAP" id="MF_01216">
    <property type="entry name" value="Azoreductase_type1"/>
    <property type="match status" value="1"/>
</dbReference>
<comment type="function">
    <text evidence="6">Also exhibits azoreductase activity. Catalyzes the reductive cleavage of the azo bond in aromatic azo compounds to the corresponding amines.</text>
</comment>
<evidence type="ECO:0000256" key="4">
    <source>
        <dbReference type="ARBA" id="ARBA00023027"/>
    </source>
</evidence>
<dbReference type="InterPro" id="IPR050104">
    <property type="entry name" value="FMN-dep_NADH:Q_OxRdtase_AzoR1"/>
</dbReference>
<evidence type="ECO:0000256" key="1">
    <source>
        <dbReference type="ARBA" id="ARBA00022630"/>
    </source>
</evidence>
<dbReference type="EC" id="1.6.5.-" evidence="6"/>
<dbReference type="InterPro" id="IPR003680">
    <property type="entry name" value="Flavodoxin_fold"/>
</dbReference>
<proteinExistence type="inferred from homology"/>
<dbReference type="PANTHER" id="PTHR43741:SF7">
    <property type="entry name" value="FMN-DEPENDENT NADH:QUINONE OXIDOREDUCTASE"/>
    <property type="match status" value="1"/>
</dbReference>
<evidence type="ECO:0000313" key="9">
    <source>
        <dbReference type="Proteomes" id="UP000078454"/>
    </source>
</evidence>
<evidence type="ECO:0000259" key="7">
    <source>
        <dbReference type="Pfam" id="PF02525"/>
    </source>
</evidence>
<dbReference type="GO" id="GO:0009055">
    <property type="term" value="F:electron transfer activity"/>
    <property type="evidence" value="ECO:0007669"/>
    <property type="project" value="UniProtKB-UniRule"/>
</dbReference>
<evidence type="ECO:0000313" key="8">
    <source>
        <dbReference type="EMBL" id="OAS23882.1"/>
    </source>
</evidence>
<dbReference type="Gene3D" id="3.40.50.360">
    <property type="match status" value="1"/>
</dbReference>
<dbReference type="Proteomes" id="UP000078454">
    <property type="component" value="Unassembled WGS sequence"/>
</dbReference>
<name>A0A198ARH6_9BACL</name>
<comment type="similarity">
    <text evidence="6">Belongs to the azoreductase type 1 family.</text>
</comment>
<dbReference type="EMBL" id="LYPB01000035">
    <property type="protein sequence ID" value="OAS23882.1"/>
    <property type="molecule type" value="Genomic_DNA"/>
</dbReference>
<comment type="cofactor">
    <cofactor evidence="6">
        <name>FMN</name>
        <dbReference type="ChEBI" id="CHEBI:58210"/>
    </cofactor>
    <text evidence="6">Binds 1 FMN per subunit.</text>
</comment>
<dbReference type="InterPro" id="IPR029039">
    <property type="entry name" value="Flavoprotein-like_sf"/>
</dbReference>
<comment type="function">
    <text evidence="6">Quinone reductase that provides resistance to thiol-specific stress caused by electrophilic quinones.</text>
</comment>
<comment type="catalytic activity">
    <reaction evidence="5">
        <text>N,N-dimethyl-1,4-phenylenediamine + anthranilate + 2 NAD(+) = 2-(4-dimethylaminophenyl)diazenylbenzoate + 2 NADH + 2 H(+)</text>
        <dbReference type="Rhea" id="RHEA:55872"/>
        <dbReference type="ChEBI" id="CHEBI:15378"/>
        <dbReference type="ChEBI" id="CHEBI:15783"/>
        <dbReference type="ChEBI" id="CHEBI:16567"/>
        <dbReference type="ChEBI" id="CHEBI:57540"/>
        <dbReference type="ChEBI" id="CHEBI:57945"/>
        <dbReference type="ChEBI" id="CHEBI:71579"/>
        <dbReference type="EC" id="1.7.1.17"/>
    </reaction>
    <physiologicalReaction direction="right-to-left" evidence="5">
        <dbReference type="Rhea" id="RHEA:55874"/>
    </physiologicalReaction>
</comment>
<dbReference type="Pfam" id="PF02525">
    <property type="entry name" value="Flavodoxin_2"/>
    <property type="match status" value="1"/>
</dbReference>
<dbReference type="GO" id="GO:0016652">
    <property type="term" value="F:oxidoreductase activity, acting on NAD(P)H as acceptor"/>
    <property type="evidence" value="ECO:0007669"/>
    <property type="project" value="UniProtKB-UniRule"/>
</dbReference>
<dbReference type="EC" id="1.7.1.17" evidence="6"/>
<feature type="domain" description="Flavodoxin-like fold" evidence="7">
    <location>
        <begin position="3"/>
        <end position="204"/>
    </location>
</feature>
<dbReference type="NCBIfam" id="NF010075">
    <property type="entry name" value="PRK13556.1"/>
    <property type="match status" value="1"/>
</dbReference>
<dbReference type="PANTHER" id="PTHR43741">
    <property type="entry name" value="FMN-DEPENDENT NADH-AZOREDUCTASE 1"/>
    <property type="match status" value="1"/>
</dbReference>
<comment type="caution">
    <text evidence="6">Lacks conserved residue(s) required for the propagation of feature annotation.</text>
</comment>
<evidence type="ECO:0000256" key="2">
    <source>
        <dbReference type="ARBA" id="ARBA00022643"/>
    </source>
</evidence>
<comment type="caution">
    <text evidence="8">The sequence shown here is derived from an EMBL/GenBank/DDBJ whole genome shotgun (WGS) entry which is preliminary data.</text>
</comment>
<dbReference type="InterPro" id="IPR023048">
    <property type="entry name" value="NADH:quinone_OxRdtase_FMN_depd"/>
</dbReference>
<dbReference type="GO" id="GO:0010181">
    <property type="term" value="F:FMN binding"/>
    <property type="evidence" value="ECO:0007669"/>
    <property type="project" value="UniProtKB-UniRule"/>
</dbReference>
<reference evidence="8 9" key="1">
    <citation type="submission" date="2016-05" db="EMBL/GenBank/DDBJ databases">
        <title>Paenibacillus sp. 1ZS3-15 nov., isolated from the rhizosphere soil.</title>
        <authorList>
            <person name="Zhang X.X."/>
            <person name="Zhang J."/>
        </authorList>
    </citation>
    <scope>NUCLEOTIDE SEQUENCE [LARGE SCALE GENOMIC DNA]</scope>
    <source>
        <strain evidence="8 9">1ZS3-15</strain>
    </source>
</reference>
<feature type="binding site" evidence="6">
    <location>
        <begin position="102"/>
        <end position="105"/>
    </location>
    <ligand>
        <name>FMN</name>
        <dbReference type="ChEBI" id="CHEBI:58210"/>
    </ligand>
</feature>
<keyword evidence="1 6" id="KW-0285">Flavoprotein</keyword>